<evidence type="ECO:0000256" key="6">
    <source>
        <dbReference type="ARBA" id="ARBA00023012"/>
    </source>
</evidence>
<proteinExistence type="predicted"/>
<dbReference type="SMART" id="SM00091">
    <property type="entry name" value="PAS"/>
    <property type="match status" value="2"/>
</dbReference>
<keyword evidence="5" id="KW-0067">ATP-binding</keyword>
<accession>A0A5B9DE99</accession>
<dbReference type="AlphaFoldDB" id="A0A5B9DE99"/>
<dbReference type="Proteomes" id="UP000321408">
    <property type="component" value="Chromosome"/>
</dbReference>
<dbReference type="InterPro" id="IPR035965">
    <property type="entry name" value="PAS-like_dom_sf"/>
</dbReference>
<dbReference type="SUPFAM" id="SSF55874">
    <property type="entry name" value="ATPase domain of HSP90 chaperone/DNA topoisomerase II/histidine kinase"/>
    <property type="match status" value="1"/>
</dbReference>
<dbReference type="Pfam" id="PF00512">
    <property type="entry name" value="HisKA"/>
    <property type="match status" value="1"/>
</dbReference>
<dbReference type="GeneID" id="41330974"/>
<dbReference type="InterPro" id="IPR000700">
    <property type="entry name" value="PAS-assoc_C"/>
</dbReference>
<dbReference type="Pfam" id="PF13426">
    <property type="entry name" value="PAS_9"/>
    <property type="match status" value="1"/>
</dbReference>
<feature type="domain" description="PAC" evidence="10">
    <location>
        <begin position="230"/>
        <end position="282"/>
    </location>
</feature>
<dbReference type="InterPro" id="IPR001789">
    <property type="entry name" value="Sig_transdc_resp-reg_receiver"/>
</dbReference>
<dbReference type="PROSITE" id="PS50110">
    <property type="entry name" value="RESPONSE_REGULATORY"/>
    <property type="match status" value="1"/>
</dbReference>
<evidence type="ECO:0000256" key="4">
    <source>
        <dbReference type="ARBA" id="ARBA00022777"/>
    </source>
</evidence>
<dbReference type="KEGG" id="psyt:DSAG12_02999"/>
<dbReference type="InterPro" id="IPR001610">
    <property type="entry name" value="PAC"/>
</dbReference>
<evidence type="ECO:0000259" key="10">
    <source>
        <dbReference type="PROSITE" id="PS50113"/>
    </source>
</evidence>
<evidence type="ECO:0000313" key="11">
    <source>
        <dbReference type="EMBL" id="QEE17167.1"/>
    </source>
</evidence>
<organism evidence="11 12">
    <name type="scientific">Promethearchaeum syntrophicum</name>
    <dbReference type="NCBI Taxonomy" id="2594042"/>
    <lineage>
        <taxon>Archaea</taxon>
        <taxon>Promethearchaeati</taxon>
        <taxon>Promethearchaeota</taxon>
        <taxon>Promethearchaeia</taxon>
        <taxon>Promethearchaeales</taxon>
        <taxon>Promethearchaeaceae</taxon>
        <taxon>Promethearchaeum</taxon>
    </lineage>
</organism>
<dbReference type="SMART" id="SM00388">
    <property type="entry name" value="HisKA"/>
    <property type="match status" value="1"/>
</dbReference>
<evidence type="ECO:0000256" key="2">
    <source>
        <dbReference type="ARBA" id="ARBA00022679"/>
    </source>
</evidence>
<feature type="domain" description="PAS" evidence="9">
    <location>
        <begin position="157"/>
        <end position="227"/>
    </location>
</feature>
<dbReference type="SUPFAM" id="SSF47384">
    <property type="entry name" value="Homodimeric domain of signal transducing histidine kinase"/>
    <property type="match status" value="1"/>
</dbReference>
<dbReference type="Gene3D" id="1.10.287.130">
    <property type="match status" value="1"/>
</dbReference>
<dbReference type="Pfam" id="PF00072">
    <property type="entry name" value="Response_reg"/>
    <property type="match status" value="1"/>
</dbReference>
<dbReference type="CDD" id="cd00082">
    <property type="entry name" value="HisKA"/>
    <property type="match status" value="1"/>
</dbReference>
<dbReference type="PROSITE" id="PS50113">
    <property type="entry name" value="PAC"/>
    <property type="match status" value="1"/>
</dbReference>
<keyword evidence="2" id="KW-0808">Transferase</keyword>
<dbReference type="RefSeq" id="WP_147664078.1">
    <property type="nucleotide sequence ID" value="NZ_CP042905.2"/>
</dbReference>
<dbReference type="InterPro" id="IPR036097">
    <property type="entry name" value="HisK_dim/P_sf"/>
</dbReference>
<keyword evidence="6" id="KW-0902">Two-component regulatory system</keyword>
<dbReference type="PROSITE" id="PS50109">
    <property type="entry name" value="HIS_KIN"/>
    <property type="match status" value="1"/>
</dbReference>
<dbReference type="OrthoDB" id="8127at2157"/>
<dbReference type="PRINTS" id="PR00344">
    <property type="entry name" value="BCTRLSENSOR"/>
</dbReference>
<dbReference type="EMBL" id="CP042905">
    <property type="protein sequence ID" value="QEE17167.1"/>
    <property type="molecule type" value="Genomic_DNA"/>
</dbReference>
<dbReference type="Gene3D" id="3.30.565.10">
    <property type="entry name" value="Histidine kinase-like ATPase, C-terminal domain"/>
    <property type="match status" value="1"/>
</dbReference>
<keyword evidence="4" id="KW-0418">Kinase</keyword>
<dbReference type="InterPro" id="IPR011006">
    <property type="entry name" value="CheY-like_superfamily"/>
</dbReference>
<dbReference type="InterPro" id="IPR003661">
    <property type="entry name" value="HisK_dim/P_dom"/>
</dbReference>
<dbReference type="GO" id="GO:0005524">
    <property type="term" value="F:ATP binding"/>
    <property type="evidence" value="ECO:0007669"/>
    <property type="project" value="UniProtKB-KW"/>
</dbReference>
<dbReference type="Gene3D" id="3.40.50.2300">
    <property type="match status" value="1"/>
</dbReference>
<dbReference type="GO" id="GO:0000155">
    <property type="term" value="F:phosphorelay sensor kinase activity"/>
    <property type="evidence" value="ECO:0007669"/>
    <property type="project" value="InterPro"/>
</dbReference>
<gene>
    <name evidence="11" type="ORF">DSAG12_02999</name>
</gene>
<dbReference type="SUPFAM" id="SSF52172">
    <property type="entry name" value="CheY-like"/>
    <property type="match status" value="1"/>
</dbReference>
<evidence type="ECO:0000256" key="1">
    <source>
        <dbReference type="ARBA" id="ARBA00022553"/>
    </source>
</evidence>
<feature type="domain" description="Response regulatory" evidence="8">
    <location>
        <begin position="532"/>
        <end position="652"/>
    </location>
</feature>
<evidence type="ECO:0000256" key="3">
    <source>
        <dbReference type="ARBA" id="ARBA00022741"/>
    </source>
</evidence>
<evidence type="ECO:0000256" key="5">
    <source>
        <dbReference type="ARBA" id="ARBA00022840"/>
    </source>
</evidence>
<dbReference type="InterPro" id="IPR013767">
    <property type="entry name" value="PAS_fold"/>
</dbReference>
<dbReference type="InterPro" id="IPR005467">
    <property type="entry name" value="His_kinase_dom"/>
</dbReference>
<evidence type="ECO:0000259" key="9">
    <source>
        <dbReference type="PROSITE" id="PS50112"/>
    </source>
</evidence>
<evidence type="ECO:0000313" key="12">
    <source>
        <dbReference type="Proteomes" id="UP000321408"/>
    </source>
</evidence>
<name>A0A5B9DE99_9ARCH</name>
<sequence length="652" mass="73673">MLKQSTQDIQNRKKKEHLKSLDDALVYISQLEKQLKFSKIFYSNPIITALTKLKDGLFIDVNEAFVKSLEYTRSEAIGQTSTSLNIYSEESREKFKNRLIRDGKVSNLEMMFRTKSRQKLIALVSAEIIEIESEEYIISSLIDITDQRTAEKKLRESEEKYKNLVEFSTDFIFSEDLHGEFIYINPTFNKTLGYSNEELLHKDISHLIHPEDLEGLIKAKLPLLEGKEIRNVEYRFKAKNGSYRNFSTNASPLFDSEGNIQEIYGVGRDITELKKLEFEKYQSQKLDSVGILAGGLAHDFNNILVGILGNVNLIQHSEENFSSEIGEMLEDISEATKKATALTRQLLTFSKGGEPIKKAQDIEKIIEFSMKLVMPGSKSICKFLPHDKVPPVNVDAGQIEQVINNILLNADQAMEHGGIITIALSQIQFKELDRKVMLKPGQYIKISISDQGIGIPPQVQKKIFSPYFSTKPNGNGLGLATVYSIIKKHNGKISFTSTVDVGTTFDIFLPVSQQAVEHDKKEIDIVLTKRGKILVLEDDSTVIKLLKKMFHILNQKADFVTDGYNILQLYEQALQNNDPYDIVIMDLTIPGGMGGKDTIEALVKIDPDVTAIVSSGYSTDPVMANFSEYNFKGVLEKPFTINEVKKILLRWL</sequence>
<reference evidence="11 12" key="1">
    <citation type="journal article" date="2020" name="Nature">
        <title>Isolation of an archaeon at the prokaryote-eukaryote interface.</title>
        <authorList>
            <person name="Imachi H."/>
            <person name="Nobu M.K."/>
            <person name="Nakahara N."/>
            <person name="Morono Y."/>
            <person name="Ogawara M."/>
            <person name="Takaki Y."/>
            <person name="Takano Y."/>
            <person name="Uematsu K."/>
            <person name="Ikuta T."/>
            <person name="Ito M."/>
            <person name="Matsui Y."/>
            <person name="Miyazaki M."/>
            <person name="Murata K."/>
            <person name="Saito Y."/>
            <person name="Sakai S."/>
            <person name="Song C."/>
            <person name="Tasumi E."/>
            <person name="Yamanaka Y."/>
            <person name="Yamaguchi T."/>
            <person name="Kamagata Y."/>
            <person name="Tamaki H."/>
            <person name="Takai K."/>
        </authorList>
    </citation>
    <scope>NUCLEOTIDE SEQUENCE [LARGE SCALE GENOMIC DNA]</scope>
    <source>
        <strain evidence="11 12">MK-D1</strain>
    </source>
</reference>
<reference evidence="11 12" key="2">
    <citation type="journal article" date="2024" name="Int. J. Syst. Evol. Microbiol.">
        <title>Promethearchaeum syntrophicum gen. nov., sp. nov., an anaerobic, obligately syntrophic archaeon, the first isolate of the lineage 'Asgard' archaea, and proposal of the new archaeal phylum Promethearchaeota phyl. nov. and kingdom Promethearchaeati regn. nov.</title>
        <authorList>
            <person name="Imachi H."/>
            <person name="Nobu M.K."/>
            <person name="Kato S."/>
            <person name="Takaki Y."/>
            <person name="Miyazaki M."/>
            <person name="Miyata M."/>
            <person name="Ogawara M."/>
            <person name="Saito Y."/>
            <person name="Sakai S."/>
            <person name="Tahara Y.O."/>
            <person name="Takano Y."/>
            <person name="Tasumi E."/>
            <person name="Uematsu K."/>
            <person name="Yoshimura T."/>
            <person name="Itoh T."/>
            <person name="Ohkuma M."/>
            <person name="Takai K."/>
        </authorList>
    </citation>
    <scope>NUCLEOTIDE SEQUENCE [LARGE SCALE GENOMIC DNA]</scope>
    <source>
        <strain evidence="11 12">MK-D1</strain>
    </source>
</reference>
<dbReference type="SMART" id="SM00387">
    <property type="entry name" value="HATPase_c"/>
    <property type="match status" value="1"/>
</dbReference>
<evidence type="ECO:0000259" key="7">
    <source>
        <dbReference type="PROSITE" id="PS50109"/>
    </source>
</evidence>
<dbReference type="InterPro" id="IPR000014">
    <property type="entry name" value="PAS"/>
</dbReference>
<dbReference type="SMART" id="SM00086">
    <property type="entry name" value="PAC"/>
    <property type="match status" value="2"/>
</dbReference>
<evidence type="ECO:0000259" key="8">
    <source>
        <dbReference type="PROSITE" id="PS50110"/>
    </source>
</evidence>
<dbReference type="CDD" id="cd00130">
    <property type="entry name" value="PAS"/>
    <property type="match status" value="2"/>
</dbReference>
<feature type="domain" description="Histidine kinase" evidence="7">
    <location>
        <begin position="295"/>
        <end position="513"/>
    </location>
</feature>
<dbReference type="InterPro" id="IPR036890">
    <property type="entry name" value="HATPase_C_sf"/>
</dbReference>
<keyword evidence="12" id="KW-1185">Reference proteome</keyword>
<dbReference type="PROSITE" id="PS50112">
    <property type="entry name" value="PAS"/>
    <property type="match status" value="1"/>
</dbReference>
<dbReference type="InterPro" id="IPR004358">
    <property type="entry name" value="Sig_transdc_His_kin-like_C"/>
</dbReference>
<dbReference type="NCBIfam" id="TIGR00229">
    <property type="entry name" value="sensory_box"/>
    <property type="match status" value="2"/>
</dbReference>
<keyword evidence="3" id="KW-0547">Nucleotide-binding</keyword>
<dbReference type="Pfam" id="PF00989">
    <property type="entry name" value="PAS"/>
    <property type="match status" value="1"/>
</dbReference>
<dbReference type="Gene3D" id="3.30.450.20">
    <property type="entry name" value="PAS domain"/>
    <property type="match status" value="2"/>
</dbReference>
<dbReference type="InterPro" id="IPR003594">
    <property type="entry name" value="HATPase_dom"/>
</dbReference>
<dbReference type="PANTHER" id="PTHR43065">
    <property type="entry name" value="SENSOR HISTIDINE KINASE"/>
    <property type="match status" value="1"/>
</dbReference>
<dbReference type="GO" id="GO:0006355">
    <property type="term" value="P:regulation of DNA-templated transcription"/>
    <property type="evidence" value="ECO:0007669"/>
    <property type="project" value="InterPro"/>
</dbReference>
<dbReference type="SMART" id="SM00448">
    <property type="entry name" value="REC"/>
    <property type="match status" value="1"/>
</dbReference>
<dbReference type="Pfam" id="PF02518">
    <property type="entry name" value="HATPase_c"/>
    <property type="match status" value="1"/>
</dbReference>
<dbReference type="SUPFAM" id="SSF55785">
    <property type="entry name" value="PYP-like sensor domain (PAS domain)"/>
    <property type="match status" value="2"/>
</dbReference>
<keyword evidence="1" id="KW-0597">Phosphoprotein</keyword>
<dbReference type="PANTHER" id="PTHR43065:SF42">
    <property type="entry name" value="TWO-COMPONENT SENSOR PPRA"/>
    <property type="match status" value="1"/>
</dbReference>
<protein>
    <submittedName>
        <fullName evidence="11">PAS domain S-box protein</fullName>
    </submittedName>
</protein>